<proteinExistence type="predicted"/>
<dbReference type="InterPro" id="IPR016039">
    <property type="entry name" value="Thiolase-like"/>
</dbReference>
<dbReference type="SUPFAM" id="SSF53901">
    <property type="entry name" value="Thiolase-like"/>
    <property type="match status" value="1"/>
</dbReference>
<dbReference type="Proteomes" id="UP001197247">
    <property type="component" value="Unassembled WGS sequence"/>
</dbReference>
<dbReference type="RefSeq" id="WP_214156576.1">
    <property type="nucleotide sequence ID" value="NZ_JAHBAY010000005.1"/>
</dbReference>
<name>A0ABS5TL21_9ACTN</name>
<dbReference type="InterPro" id="IPR013747">
    <property type="entry name" value="ACP_syn_III_C"/>
</dbReference>
<reference evidence="4 5" key="1">
    <citation type="submission" date="2021-05" db="EMBL/GenBank/DDBJ databases">
        <title>Kineosporia and Streptomyces sp. nov. two new marine actinobacteria isolated from Coral.</title>
        <authorList>
            <person name="Buangrab K."/>
            <person name="Sutthacheep M."/>
            <person name="Yeemin T."/>
            <person name="Harunari E."/>
            <person name="Igarashi Y."/>
            <person name="Kanchanasin P."/>
            <person name="Tanasupawat S."/>
            <person name="Phongsopitanun W."/>
        </authorList>
    </citation>
    <scope>NUCLEOTIDE SEQUENCE [LARGE SCALE GENOMIC DNA]</scope>
    <source>
        <strain evidence="4 5">J2-2</strain>
    </source>
</reference>
<dbReference type="PANTHER" id="PTHR34069">
    <property type="entry name" value="3-OXOACYL-[ACYL-CARRIER-PROTEIN] SYNTHASE 3"/>
    <property type="match status" value="1"/>
</dbReference>
<organism evidence="4 5">
    <name type="scientific">Kineosporia corallincola</name>
    <dbReference type="NCBI Taxonomy" id="2835133"/>
    <lineage>
        <taxon>Bacteria</taxon>
        <taxon>Bacillati</taxon>
        <taxon>Actinomycetota</taxon>
        <taxon>Actinomycetes</taxon>
        <taxon>Kineosporiales</taxon>
        <taxon>Kineosporiaceae</taxon>
        <taxon>Kineosporia</taxon>
    </lineage>
</organism>
<keyword evidence="1" id="KW-0808">Transferase</keyword>
<evidence type="ECO:0000256" key="2">
    <source>
        <dbReference type="ARBA" id="ARBA00023315"/>
    </source>
</evidence>
<protein>
    <recommendedName>
        <fullName evidence="3">Beta-ketoacyl-[acyl-carrier-protein] synthase III C-terminal domain-containing protein</fullName>
    </recommendedName>
</protein>
<keyword evidence="5" id="KW-1185">Reference proteome</keyword>
<evidence type="ECO:0000313" key="4">
    <source>
        <dbReference type="EMBL" id="MBT0770289.1"/>
    </source>
</evidence>
<feature type="domain" description="Beta-ketoacyl-[acyl-carrier-protein] synthase III C-terminal" evidence="3">
    <location>
        <begin position="215"/>
        <end position="302"/>
    </location>
</feature>
<evidence type="ECO:0000256" key="1">
    <source>
        <dbReference type="ARBA" id="ARBA00022679"/>
    </source>
</evidence>
<dbReference type="Gene3D" id="3.40.47.10">
    <property type="match status" value="2"/>
</dbReference>
<gene>
    <name evidence="4" type="ORF">KIH74_15210</name>
</gene>
<dbReference type="PANTHER" id="PTHR34069:SF2">
    <property type="entry name" value="BETA-KETOACYL-[ACYL-CARRIER-PROTEIN] SYNTHASE III"/>
    <property type="match status" value="1"/>
</dbReference>
<sequence>MESSRWALKDLAPRVGLTRVDAGVFRSVQGLRTIPWSPTGNTLELIEPPVRAVLARNPEADVRHVLYAHTMPSTTPDDLNPATYIRDIVGNQATATNIGQQACVSGLAALEVADLLLATDDSKDAGHALIVTGERAYHSDIQITRGTHVMGEAGAAVLVRRSDERSIAKPVLVSQAARTFGRYSSGLRMNAQELEQFGTELTGLQVDVMHEALSLAGATFDDIELIVPHNVNVPTWQAVTERLGKPKDFVYLENIPRYSHCFSSDIFLNLRDIHDTLTLRPDRLYLLAAVGIGSTVGAAVLRGGRWG</sequence>
<accession>A0ABS5TL21</accession>
<evidence type="ECO:0000313" key="5">
    <source>
        <dbReference type="Proteomes" id="UP001197247"/>
    </source>
</evidence>
<dbReference type="Pfam" id="PF08541">
    <property type="entry name" value="ACP_syn_III_C"/>
    <property type="match status" value="1"/>
</dbReference>
<comment type="caution">
    <text evidence="4">The sequence shown here is derived from an EMBL/GenBank/DDBJ whole genome shotgun (WGS) entry which is preliminary data.</text>
</comment>
<keyword evidence="2" id="KW-0012">Acyltransferase</keyword>
<dbReference type="EMBL" id="JAHBAY010000005">
    <property type="protein sequence ID" value="MBT0770289.1"/>
    <property type="molecule type" value="Genomic_DNA"/>
</dbReference>
<evidence type="ECO:0000259" key="3">
    <source>
        <dbReference type="Pfam" id="PF08541"/>
    </source>
</evidence>